<evidence type="ECO:0000256" key="1">
    <source>
        <dbReference type="ARBA" id="ARBA00022763"/>
    </source>
</evidence>
<dbReference type="InterPro" id="IPR014048">
    <property type="entry name" value="MethylDNA_cys_MeTrfase_DNA-bd"/>
</dbReference>
<dbReference type="Gene3D" id="1.10.10.10">
    <property type="entry name" value="Winged helix-like DNA-binding domain superfamily/Winged helix DNA-binding domain"/>
    <property type="match status" value="1"/>
</dbReference>
<dbReference type="STRING" id="471855.Shel_17830"/>
<gene>
    <name evidence="3" type="ordered locus">Shel_17830</name>
</gene>
<keyword evidence="3" id="KW-0489">Methyltransferase</keyword>
<protein>
    <submittedName>
        <fullName evidence="3">O-6-methylguanine DNA methyltransferase</fullName>
    </submittedName>
</protein>
<reference evidence="3 4" key="1">
    <citation type="journal article" date="2009" name="Stand. Genomic Sci.">
        <title>Complete genome sequence of Slackia heliotrinireducens type strain (RHS 1).</title>
        <authorList>
            <person name="Pukall R."/>
            <person name="Lapidus A."/>
            <person name="Nolan M."/>
            <person name="Copeland A."/>
            <person name="Glavina Del Rio T."/>
            <person name="Lucas S."/>
            <person name="Chen F."/>
            <person name="Tice H."/>
            <person name="Cheng J.F."/>
            <person name="Chertkov O."/>
            <person name="Bruce D."/>
            <person name="Goodwin L."/>
            <person name="Kuske C."/>
            <person name="Brettin T."/>
            <person name="Detter J.C."/>
            <person name="Han C."/>
            <person name="Pitluck S."/>
            <person name="Pati A."/>
            <person name="Mavrommatis K."/>
            <person name="Ivanova N."/>
            <person name="Ovchinnikova G."/>
            <person name="Chen A."/>
            <person name="Palaniappan K."/>
            <person name="Schneider S."/>
            <person name="Rohde M."/>
            <person name="Chain P."/>
            <person name="D'haeseleer P."/>
            <person name="Goker M."/>
            <person name="Bristow J."/>
            <person name="Eisen J.A."/>
            <person name="Markowitz V."/>
            <person name="Kyrpides N.C."/>
            <person name="Klenk H.P."/>
            <person name="Hugenholtz P."/>
        </authorList>
    </citation>
    <scope>NUCLEOTIDE SEQUENCE [LARGE SCALE GENOMIC DNA]</scope>
    <source>
        <strain evidence="4">ATCC 29202 / DSM 20476 / NCTC 11029 / RHS 1</strain>
    </source>
</reference>
<dbReference type="PANTHER" id="PTHR42942:SF1">
    <property type="entry name" value="ALKYLTRANSFERASE-LIKE PROTEIN 1"/>
    <property type="match status" value="1"/>
</dbReference>
<accession>C7N7B7</accession>
<organism evidence="3 4">
    <name type="scientific">Slackia heliotrinireducens (strain ATCC 29202 / DSM 20476 / NCTC 11029 / RHS 1)</name>
    <name type="common">Peptococcus heliotrinreducens</name>
    <dbReference type="NCBI Taxonomy" id="471855"/>
    <lineage>
        <taxon>Bacteria</taxon>
        <taxon>Bacillati</taxon>
        <taxon>Actinomycetota</taxon>
        <taxon>Coriobacteriia</taxon>
        <taxon>Eggerthellales</taxon>
        <taxon>Eggerthellaceae</taxon>
        <taxon>Slackia</taxon>
    </lineage>
</organism>
<keyword evidence="1" id="KW-0227">DNA damage</keyword>
<dbReference type="eggNOG" id="COG3695">
    <property type="taxonomic scope" value="Bacteria"/>
</dbReference>
<feature type="domain" description="Methylated-DNA-[protein]-cysteine S-methyltransferase DNA binding" evidence="2">
    <location>
        <begin position="4"/>
        <end position="84"/>
    </location>
</feature>
<dbReference type="InterPro" id="IPR036217">
    <property type="entry name" value="MethylDNA_cys_MeTrfase_DNAb"/>
</dbReference>
<dbReference type="GO" id="GO:0008168">
    <property type="term" value="F:methyltransferase activity"/>
    <property type="evidence" value="ECO:0007669"/>
    <property type="project" value="UniProtKB-KW"/>
</dbReference>
<dbReference type="NCBIfam" id="TIGR00589">
    <property type="entry name" value="ogt"/>
    <property type="match status" value="1"/>
</dbReference>
<dbReference type="AlphaFoldDB" id="C7N7B7"/>
<keyword evidence="4" id="KW-1185">Reference proteome</keyword>
<dbReference type="PANTHER" id="PTHR42942">
    <property type="entry name" value="6-O-METHYLGUANINE DNA METHYLTRANSFERASE"/>
    <property type="match status" value="1"/>
</dbReference>
<dbReference type="GO" id="GO:0006281">
    <property type="term" value="P:DNA repair"/>
    <property type="evidence" value="ECO:0007669"/>
    <property type="project" value="InterPro"/>
</dbReference>
<dbReference type="Proteomes" id="UP000002026">
    <property type="component" value="Chromosome"/>
</dbReference>
<evidence type="ECO:0000313" key="3">
    <source>
        <dbReference type="EMBL" id="ACV22802.1"/>
    </source>
</evidence>
<dbReference type="Pfam" id="PF01035">
    <property type="entry name" value="DNA_binding_1"/>
    <property type="match status" value="1"/>
</dbReference>
<dbReference type="RefSeq" id="WP_012798904.1">
    <property type="nucleotide sequence ID" value="NC_013165.1"/>
</dbReference>
<dbReference type="HOGENOM" id="CLU_000445_52_5_11"/>
<evidence type="ECO:0000259" key="2">
    <source>
        <dbReference type="Pfam" id="PF01035"/>
    </source>
</evidence>
<dbReference type="EMBL" id="CP001684">
    <property type="protein sequence ID" value="ACV22802.1"/>
    <property type="molecule type" value="Genomic_DNA"/>
</dbReference>
<dbReference type="InterPro" id="IPR052520">
    <property type="entry name" value="ATL_DNA_repair"/>
</dbReference>
<evidence type="ECO:0000313" key="4">
    <source>
        <dbReference type="Proteomes" id="UP000002026"/>
    </source>
</evidence>
<dbReference type="CDD" id="cd06445">
    <property type="entry name" value="ATase"/>
    <property type="match status" value="1"/>
</dbReference>
<dbReference type="InterPro" id="IPR036388">
    <property type="entry name" value="WH-like_DNA-bd_sf"/>
</dbReference>
<proteinExistence type="predicted"/>
<name>C7N7B7_SLAHD</name>
<dbReference type="KEGG" id="shi:Shel_17830"/>
<sequence length="123" mass="13876">MGSFNDKVYEVVREIPYGRVTTYGAVARAIGQPRKALFVGFAMHSSADPDDPPCHRVVYKDGRVFENEDGSPSLQKLLLEAEGVPFLDDTHVDLDACLWHRVPTDEIGRPTDIDWEREMAEDQ</sequence>
<keyword evidence="3" id="KW-0808">Transferase</keyword>
<dbReference type="GO" id="GO:0032259">
    <property type="term" value="P:methylation"/>
    <property type="evidence" value="ECO:0007669"/>
    <property type="project" value="UniProtKB-KW"/>
</dbReference>
<dbReference type="SUPFAM" id="SSF46767">
    <property type="entry name" value="Methylated DNA-protein cysteine methyltransferase, C-terminal domain"/>
    <property type="match status" value="1"/>
</dbReference>